<gene>
    <name evidence="1" type="ORF">ACFOGI_09615</name>
</gene>
<keyword evidence="2" id="KW-1185">Reference proteome</keyword>
<organism evidence="1 2">
    <name type="scientific">Virgibacillus xinjiangensis</name>
    <dbReference type="NCBI Taxonomy" id="393090"/>
    <lineage>
        <taxon>Bacteria</taxon>
        <taxon>Bacillati</taxon>
        <taxon>Bacillota</taxon>
        <taxon>Bacilli</taxon>
        <taxon>Bacillales</taxon>
        <taxon>Bacillaceae</taxon>
        <taxon>Virgibacillus</taxon>
    </lineage>
</organism>
<dbReference type="RefSeq" id="WP_390271797.1">
    <property type="nucleotide sequence ID" value="NZ_JBHRSA010000041.1"/>
</dbReference>
<accession>A0ABV7CVY6</accession>
<evidence type="ECO:0000313" key="1">
    <source>
        <dbReference type="EMBL" id="MFC3040502.1"/>
    </source>
</evidence>
<dbReference type="Proteomes" id="UP001595279">
    <property type="component" value="Unassembled WGS sequence"/>
</dbReference>
<proteinExistence type="predicted"/>
<comment type="caution">
    <text evidence="1">The sequence shown here is derived from an EMBL/GenBank/DDBJ whole genome shotgun (WGS) entry which is preliminary data.</text>
</comment>
<keyword evidence="1" id="KW-0238">DNA-binding</keyword>
<dbReference type="GO" id="GO:0003677">
    <property type="term" value="F:DNA binding"/>
    <property type="evidence" value="ECO:0007669"/>
    <property type="project" value="UniProtKB-KW"/>
</dbReference>
<evidence type="ECO:0000313" key="2">
    <source>
        <dbReference type="Proteomes" id="UP001595279"/>
    </source>
</evidence>
<dbReference type="EMBL" id="JBHRSA010000041">
    <property type="protein sequence ID" value="MFC3040502.1"/>
    <property type="molecule type" value="Genomic_DNA"/>
</dbReference>
<reference evidence="2" key="1">
    <citation type="journal article" date="2019" name="Int. J. Syst. Evol. Microbiol.">
        <title>The Global Catalogue of Microorganisms (GCM) 10K type strain sequencing project: providing services to taxonomists for standard genome sequencing and annotation.</title>
        <authorList>
            <consortium name="The Broad Institute Genomics Platform"/>
            <consortium name="The Broad Institute Genome Sequencing Center for Infectious Disease"/>
            <person name="Wu L."/>
            <person name="Ma J."/>
        </authorList>
    </citation>
    <scope>NUCLEOTIDE SEQUENCE [LARGE SCALE GENOMIC DNA]</scope>
    <source>
        <strain evidence="2">KCTC 13128</strain>
    </source>
</reference>
<protein>
    <submittedName>
        <fullName evidence="1">DNA-binding protein</fullName>
    </submittedName>
</protein>
<sequence>MDYFWLAVGIAALGYFIGDGLKNFKNPPLKSHMDFFHEEDDHELIKEKDVHYFLGISKEDAKALTEDHPDIPHIVLNGKVYYPKGKLRKWLADLGE</sequence>
<name>A0ABV7CVY6_9BACI</name>